<dbReference type="AlphaFoldDB" id="A0A930YPJ8"/>
<dbReference type="InterPro" id="IPR022986">
    <property type="entry name" value="UPF0237_ACT"/>
</dbReference>
<dbReference type="Proteomes" id="UP000698335">
    <property type="component" value="Unassembled WGS sequence"/>
</dbReference>
<reference evidence="3" key="1">
    <citation type="submission" date="2020-04" db="EMBL/GenBank/DDBJ databases">
        <title>Deep metagenomics examines the oral microbiome during advanced dental caries in children, revealing novel taxa and co-occurrences with host molecules.</title>
        <authorList>
            <person name="Baker J.L."/>
            <person name="Morton J.T."/>
            <person name="Dinis M."/>
            <person name="Alvarez R."/>
            <person name="Tran N.C."/>
            <person name="Knight R."/>
            <person name="Edlund A."/>
        </authorList>
    </citation>
    <scope>NUCLEOTIDE SEQUENCE</scope>
    <source>
        <strain evidence="3">JCVI_38_bin.5</strain>
    </source>
</reference>
<accession>A0A930YPJ8</accession>
<dbReference type="InterPro" id="IPR050990">
    <property type="entry name" value="UPF0237/GcvR_regulator"/>
</dbReference>
<evidence type="ECO:0000313" key="3">
    <source>
        <dbReference type="EMBL" id="MBF4807739.1"/>
    </source>
</evidence>
<dbReference type="Pfam" id="PF13740">
    <property type="entry name" value="ACT_6"/>
    <property type="match status" value="1"/>
</dbReference>
<dbReference type="RefSeq" id="WP_311142447.1">
    <property type="nucleotide sequence ID" value="NZ_CAUOKZ010000010.1"/>
</dbReference>
<organism evidence="3 4">
    <name type="scientific">Lancefieldella rimae</name>
    <dbReference type="NCBI Taxonomy" id="1383"/>
    <lineage>
        <taxon>Bacteria</taxon>
        <taxon>Bacillati</taxon>
        <taxon>Actinomycetota</taxon>
        <taxon>Coriobacteriia</taxon>
        <taxon>Coriobacteriales</taxon>
        <taxon>Atopobiaceae</taxon>
        <taxon>Lancefieldella</taxon>
    </lineage>
</organism>
<sequence length="97" mass="10636">MSTAKKGMKDRAIVTVLGKDAPGIVAAVASALAERQANILDITQTILSGIFTMTMFVELMDSTDFSAVKTDLETLAQKLGVQVNMQREDVFTYMYRI</sequence>
<dbReference type="PROSITE" id="PS51671">
    <property type="entry name" value="ACT"/>
    <property type="match status" value="1"/>
</dbReference>
<protein>
    <recommendedName>
        <fullName evidence="1">UPF0237 protein HXK26_03480</fullName>
    </recommendedName>
</protein>
<dbReference type="PANTHER" id="PTHR34875:SF6">
    <property type="entry name" value="UPF0237 PROTEIN MJ1558"/>
    <property type="match status" value="1"/>
</dbReference>
<dbReference type="HAMAP" id="MF_01054">
    <property type="entry name" value="UPF0237"/>
    <property type="match status" value="1"/>
</dbReference>
<dbReference type="Gene3D" id="3.30.70.260">
    <property type="match status" value="1"/>
</dbReference>
<evidence type="ECO:0000259" key="2">
    <source>
        <dbReference type="PROSITE" id="PS51671"/>
    </source>
</evidence>
<dbReference type="InterPro" id="IPR002912">
    <property type="entry name" value="ACT_dom"/>
</dbReference>
<dbReference type="NCBIfam" id="NF001220">
    <property type="entry name" value="PRK00194.1"/>
    <property type="match status" value="1"/>
</dbReference>
<dbReference type="PANTHER" id="PTHR34875">
    <property type="entry name" value="UPF0237 PROTEIN MJ1558"/>
    <property type="match status" value="1"/>
</dbReference>
<gene>
    <name evidence="3" type="ORF">HXK26_03480</name>
</gene>
<comment type="caution">
    <text evidence="3">The sequence shown here is derived from an EMBL/GenBank/DDBJ whole genome shotgun (WGS) entry which is preliminary data.</text>
</comment>
<dbReference type="SUPFAM" id="SSF55021">
    <property type="entry name" value="ACT-like"/>
    <property type="match status" value="1"/>
</dbReference>
<proteinExistence type="inferred from homology"/>
<comment type="similarity">
    <text evidence="1">Belongs to the UPF0237 family.</text>
</comment>
<feature type="domain" description="ACT" evidence="2">
    <location>
        <begin position="13"/>
        <end position="86"/>
    </location>
</feature>
<dbReference type="CDD" id="cd04872">
    <property type="entry name" value="ACT_1ZPV"/>
    <property type="match status" value="1"/>
</dbReference>
<evidence type="ECO:0000313" key="4">
    <source>
        <dbReference type="Proteomes" id="UP000698335"/>
    </source>
</evidence>
<dbReference type="EMBL" id="JABZGW010000117">
    <property type="protein sequence ID" value="MBF4807739.1"/>
    <property type="molecule type" value="Genomic_DNA"/>
</dbReference>
<dbReference type="InterPro" id="IPR045865">
    <property type="entry name" value="ACT-like_dom_sf"/>
</dbReference>
<name>A0A930YPJ8_9ACTN</name>
<evidence type="ECO:0000256" key="1">
    <source>
        <dbReference type="HAMAP-Rule" id="MF_01054"/>
    </source>
</evidence>